<dbReference type="Pfam" id="PF03820">
    <property type="entry name" value="SFXNs"/>
    <property type="match status" value="1"/>
</dbReference>
<protein>
    <recommendedName>
        <fullName evidence="9">Sidoreflexin</fullName>
    </recommendedName>
</protein>
<dbReference type="PANTHER" id="PTHR11153:SF8">
    <property type="entry name" value="SIDEROFLEXIN-1"/>
    <property type="match status" value="1"/>
</dbReference>
<feature type="transmembrane region" description="Helical" evidence="9">
    <location>
        <begin position="262"/>
        <end position="287"/>
    </location>
</feature>
<evidence type="ECO:0000256" key="1">
    <source>
        <dbReference type="ARBA" id="ARBA00004225"/>
    </source>
</evidence>
<dbReference type="GO" id="GO:0005743">
    <property type="term" value="C:mitochondrial inner membrane"/>
    <property type="evidence" value="ECO:0007669"/>
    <property type="project" value="TreeGrafter"/>
</dbReference>
<evidence type="ECO:0000256" key="4">
    <source>
        <dbReference type="ARBA" id="ARBA00022692"/>
    </source>
</evidence>
<evidence type="ECO:0000256" key="7">
    <source>
        <dbReference type="ARBA" id="ARBA00023128"/>
    </source>
</evidence>
<dbReference type="PANTHER" id="PTHR11153">
    <property type="entry name" value="SIDEROFLEXIN"/>
    <property type="match status" value="1"/>
</dbReference>
<name>A0A1B6D6L2_9HEMI</name>
<comment type="subcellular location">
    <subcellularLocation>
        <location evidence="1 9">Mitochondrion membrane</location>
        <topology evidence="1 9">Multi-pass membrane protein</topology>
    </subcellularLocation>
</comment>
<keyword evidence="3" id="KW-0813">Transport</keyword>
<evidence type="ECO:0000256" key="3">
    <source>
        <dbReference type="ARBA" id="ARBA00022448"/>
    </source>
</evidence>
<dbReference type="GO" id="GO:0140300">
    <property type="term" value="P:serine import into mitochondrion"/>
    <property type="evidence" value="ECO:0007669"/>
    <property type="project" value="TreeGrafter"/>
</dbReference>
<keyword evidence="4 9" id="KW-0812">Transmembrane</keyword>
<dbReference type="AlphaFoldDB" id="A0A1B6D6L2"/>
<dbReference type="GO" id="GO:0015075">
    <property type="term" value="F:monoatomic ion transmembrane transporter activity"/>
    <property type="evidence" value="ECO:0007669"/>
    <property type="project" value="InterPro"/>
</dbReference>
<evidence type="ECO:0000256" key="6">
    <source>
        <dbReference type="ARBA" id="ARBA00022989"/>
    </source>
</evidence>
<keyword evidence="5" id="KW-0029">Amino-acid transport</keyword>
<evidence type="ECO:0000313" key="10">
    <source>
        <dbReference type="EMBL" id="JAS21310.1"/>
    </source>
</evidence>
<keyword evidence="7 9" id="KW-0496">Mitochondrion</keyword>
<gene>
    <name evidence="10" type="ORF">g.3911</name>
</gene>
<proteinExistence type="inferred from homology"/>
<keyword evidence="6 9" id="KW-1133">Transmembrane helix</keyword>
<dbReference type="NCBIfam" id="TIGR00798">
    <property type="entry name" value="mtc"/>
    <property type="match status" value="1"/>
</dbReference>
<accession>A0A1B6D6L2</accession>
<feature type="transmembrane region" description="Helical" evidence="9">
    <location>
        <begin position="142"/>
        <end position="164"/>
    </location>
</feature>
<feature type="transmembrane region" description="Helical" evidence="9">
    <location>
        <begin position="101"/>
        <end position="122"/>
    </location>
</feature>
<organism evidence="10">
    <name type="scientific">Clastoptera arizonana</name>
    <name type="common">Arizona spittle bug</name>
    <dbReference type="NCBI Taxonomy" id="38151"/>
    <lineage>
        <taxon>Eukaryota</taxon>
        <taxon>Metazoa</taxon>
        <taxon>Ecdysozoa</taxon>
        <taxon>Arthropoda</taxon>
        <taxon>Hexapoda</taxon>
        <taxon>Insecta</taxon>
        <taxon>Pterygota</taxon>
        <taxon>Neoptera</taxon>
        <taxon>Paraneoptera</taxon>
        <taxon>Hemiptera</taxon>
        <taxon>Auchenorrhyncha</taxon>
        <taxon>Cercopoidea</taxon>
        <taxon>Clastopteridae</taxon>
        <taxon>Clastoptera</taxon>
    </lineage>
</organism>
<sequence length="322" mass="36351">MANLPKVNLDIPRWDQNTYMGRVKYFLSTTNPLNLLATPKQLEKAKDIVTKYRCGDMLHQDITMEDVYRAKDLYDSAFHPESGRKMFFIGRMSAQVPINMFITGGLLMFYDSYIGVIFWQWVNQSFNAIVNYTNRSGDSKLPLRQLLISYILATGGALATALSFNQIVVNAPHLVRQCVPFVGVAAANCINIPLMRFQELKHGIPVVDDLNRQIGISKKAAFIAICSVVCSRMVMVLPGLTFSPIVVHFLEDSGYIKKEQKIQYAILQTFLCGFFLALATPMACAVFSQRSKISIDKLEQDLQEKIQDLVPKPELVFYNKGL</sequence>
<keyword evidence="8 9" id="KW-0472">Membrane</keyword>
<reference evidence="10" key="1">
    <citation type="submission" date="2015-12" db="EMBL/GenBank/DDBJ databases">
        <title>De novo transcriptome assembly of four potential Pierce s Disease insect vectors from Arizona vineyards.</title>
        <authorList>
            <person name="Tassone E.E."/>
        </authorList>
    </citation>
    <scope>NUCLEOTIDE SEQUENCE</scope>
</reference>
<evidence type="ECO:0000256" key="2">
    <source>
        <dbReference type="ARBA" id="ARBA00005974"/>
    </source>
</evidence>
<evidence type="ECO:0000256" key="5">
    <source>
        <dbReference type="ARBA" id="ARBA00022970"/>
    </source>
</evidence>
<dbReference type="EMBL" id="GEDC01015988">
    <property type="protein sequence ID" value="JAS21310.1"/>
    <property type="molecule type" value="Transcribed_RNA"/>
</dbReference>
<evidence type="ECO:0000256" key="9">
    <source>
        <dbReference type="RuleBase" id="RU362000"/>
    </source>
</evidence>
<feature type="transmembrane region" description="Helical" evidence="9">
    <location>
        <begin position="220"/>
        <end position="242"/>
    </location>
</feature>
<evidence type="ECO:0000256" key="8">
    <source>
        <dbReference type="ARBA" id="ARBA00023136"/>
    </source>
</evidence>
<comment type="similarity">
    <text evidence="2 9">Belongs to the sideroflexin family.</text>
</comment>
<dbReference type="InterPro" id="IPR004686">
    <property type="entry name" value="Mtc"/>
</dbReference>